<dbReference type="AlphaFoldDB" id="A0A0E9TL26"/>
<dbReference type="EMBL" id="GBXM01055007">
    <property type="protein sequence ID" value="JAH53570.1"/>
    <property type="molecule type" value="Transcribed_RNA"/>
</dbReference>
<protein>
    <submittedName>
        <fullName evidence="1">Uncharacterized protein</fullName>
    </submittedName>
</protein>
<accession>A0A0E9TL26</accession>
<reference evidence="1" key="2">
    <citation type="journal article" date="2015" name="Fish Shellfish Immunol.">
        <title>Early steps in the European eel (Anguilla anguilla)-Vibrio vulnificus interaction in the gills: Role of the RtxA13 toxin.</title>
        <authorList>
            <person name="Callol A."/>
            <person name="Pajuelo D."/>
            <person name="Ebbesson L."/>
            <person name="Teles M."/>
            <person name="MacKenzie S."/>
            <person name="Amaro C."/>
        </authorList>
    </citation>
    <scope>NUCLEOTIDE SEQUENCE</scope>
</reference>
<sequence length="33" mass="3791">MDLYRWVIAENVCVSQFYSNNVKGICSLLAILK</sequence>
<organism evidence="1">
    <name type="scientific">Anguilla anguilla</name>
    <name type="common">European freshwater eel</name>
    <name type="synonym">Muraena anguilla</name>
    <dbReference type="NCBI Taxonomy" id="7936"/>
    <lineage>
        <taxon>Eukaryota</taxon>
        <taxon>Metazoa</taxon>
        <taxon>Chordata</taxon>
        <taxon>Craniata</taxon>
        <taxon>Vertebrata</taxon>
        <taxon>Euteleostomi</taxon>
        <taxon>Actinopterygii</taxon>
        <taxon>Neopterygii</taxon>
        <taxon>Teleostei</taxon>
        <taxon>Anguilliformes</taxon>
        <taxon>Anguillidae</taxon>
        <taxon>Anguilla</taxon>
    </lineage>
</organism>
<name>A0A0E9TL26_ANGAN</name>
<proteinExistence type="predicted"/>
<evidence type="ECO:0000313" key="1">
    <source>
        <dbReference type="EMBL" id="JAH53570.1"/>
    </source>
</evidence>
<reference evidence="1" key="1">
    <citation type="submission" date="2014-11" db="EMBL/GenBank/DDBJ databases">
        <authorList>
            <person name="Amaro Gonzalez C."/>
        </authorList>
    </citation>
    <scope>NUCLEOTIDE SEQUENCE</scope>
</reference>